<accession>A0ABR3RAM0</accession>
<dbReference type="Proteomes" id="UP001521222">
    <property type="component" value="Unassembled WGS sequence"/>
</dbReference>
<evidence type="ECO:0000313" key="3">
    <source>
        <dbReference type="Proteomes" id="UP001521222"/>
    </source>
</evidence>
<feature type="compositionally biased region" description="Basic and acidic residues" evidence="1">
    <location>
        <begin position="152"/>
        <end position="167"/>
    </location>
</feature>
<feature type="region of interest" description="Disordered" evidence="1">
    <location>
        <begin position="1"/>
        <end position="66"/>
    </location>
</feature>
<name>A0ABR3RAM0_9PLEO</name>
<proteinExistence type="predicted"/>
<sequence>MPKAPRALSPERPHRFTTIILPDSPAESSPMTPLSPGSMSPPMSAKSFGTFIDSAPSTPAYSPRQVGEEWGNSQIAILRPMSSSSLPSSPTEPAWEMMDPVKKPDNITATEEARSLIRPKLPTAASTPLALSKPVKRTKPAALIRATTTDVPKVRKDSSVSTNEKKSLASAETTAEEDTLRKEAEAQARKLVEEEEAAAAPTAKSPPAATTKSQEVVAPEPSPKTDAAPLGKLATRMKSLLRRNTSEKKKEKKSKPAQEFDRLEDAHWSEM</sequence>
<feature type="region of interest" description="Disordered" evidence="1">
    <location>
        <begin position="81"/>
        <end position="100"/>
    </location>
</feature>
<feature type="compositionally biased region" description="Low complexity" evidence="1">
    <location>
        <begin position="28"/>
        <end position="44"/>
    </location>
</feature>
<feature type="compositionally biased region" description="Low complexity" evidence="1">
    <location>
        <begin position="198"/>
        <end position="213"/>
    </location>
</feature>
<keyword evidence="3" id="KW-1185">Reference proteome</keyword>
<feature type="compositionally biased region" description="Basic and acidic residues" evidence="1">
    <location>
        <begin position="244"/>
        <end position="271"/>
    </location>
</feature>
<evidence type="ECO:0000313" key="2">
    <source>
        <dbReference type="EMBL" id="KAL1601323.1"/>
    </source>
</evidence>
<feature type="compositionally biased region" description="Basic and acidic residues" evidence="1">
    <location>
        <begin position="178"/>
        <end position="192"/>
    </location>
</feature>
<evidence type="ECO:0000256" key="1">
    <source>
        <dbReference type="SAM" id="MobiDB-lite"/>
    </source>
</evidence>
<comment type="caution">
    <text evidence="2">The sequence shown here is derived from an EMBL/GenBank/DDBJ whole genome shotgun (WGS) entry which is preliminary data.</text>
</comment>
<feature type="region of interest" description="Disordered" evidence="1">
    <location>
        <begin position="114"/>
        <end position="271"/>
    </location>
</feature>
<gene>
    <name evidence="2" type="ORF">SLS59_005477</name>
</gene>
<protein>
    <submittedName>
        <fullName evidence="2">Uncharacterized protein</fullName>
    </submittedName>
</protein>
<reference evidence="2 3" key="1">
    <citation type="submission" date="2024-02" db="EMBL/GenBank/DDBJ databases">
        <title>De novo assembly and annotation of 12 fungi associated with fruit tree decline syndrome in Ontario, Canada.</title>
        <authorList>
            <person name="Sulman M."/>
            <person name="Ellouze W."/>
            <person name="Ilyukhin E."/>
        </authorList>
    </citation>
    <scope>NUCLEOTIDE SEQUENCE [LARGE SCALE GENOMIC DNA]</scope>
    <source>
        <strain evidence="2 3">M97-236</strain>
    </source>
</reference>
<organism evidence="2 3">
    <name type="scientific">Nothophoma quercina</name>
    <dbReference type="NCBI Taxonomy" id="749835"/>
    <lineage>
        <taxon>Eukaryota</taxon>
        <taxon>Fungi</taxon>
        <taxon>Dikarya</taxon>
        <taxon>Ascomycota</taxon>
        <taxon>Pezizomycotina</taxon>
        <taxon>Dothideomycetes</taxon>
        <taxon>Pleosporomycetidae</taxon>
        <taxon>Pleosporales</taxon>
        <taxon>Pleosporineae</taxon>
        <taxon>Didymellaceae</taxon>
        <taxon>Nothophoma</taxon>
    </lineage>
</organism>
<dbReference type="EMBL" id="JAKIXB020000016">
    <property type="protein sequence ID" value="KAL1601323.1"/>
    <property type="molecule type" value="Genomic_DNA"/>
</dbReference>